<dbReference type="Proteomes" id="UP001054252">
    <property type="component" value="Unassembled WGS sequence"/>
</dbReference>
<reference evidence="1 2" key="1">
    <citation type="journal article" date="2021" name="Commun. Biol.">
        <title>The genome of Shorea leprosula (Dipterocarpaceae) highlights the ecological relevance of drought in aseasonal tropical rainforests.</title>
        <authorList>
            <person name="Ng K.K.S."/>
            <person name="Kobayashi M.J."/>
            <person name="Fawcett J.A."/>
            <person name="Hatakeyama M."/>
            <person name="Paape T."/>
            <person name="Ng C.H."/>
            <person name="Ang C.C."/>
            <person name="Tnah L.H."/>
            <person name="Lee C.T."/>
            <person name="Nishiyama T."/>
            <person name="Sese J."/>
            <person name="O'Brien M.J."/>
            <person name="Copetti D."/>
            <person name="Mohd Noor M.I."/>
            <person name="Ong R.C."/>
            <person name="Putra M."/>
            <person name="Sireger I.Z."/>
            <person name="Indrioko S."/>
            <person name="Kosugi Y."/>
            <person name="Izuno A."/>
            <person name="Isagi Y."/>
            <person name="Lee S.L."/>
            <person name="Shimizu K.K."/>
        </authorList>
    </citation>
    <scope>NUCLEOTIDE SEQUENCE [LARGE SCALE GENOMIC DNA]</scope>
    <source>
        <strain evidence="1">214</strain>
    </source>
</reference>
<accession>A0AAV5K6U5</accession>
<evidence type="ECO:0000313" key="1">
    <source>
        <dbReference type="EMBL" id="GKV18400.1"/>
    </source>
</evidence>
<keyword evidence="2" id="KW-1185">Reference proteome</keyword>
<dbReference type="AlphaFoldDB" id="A0AAV5K6U5"/>
<protein>
    <submittedName>
        <fullName evidence="1">Uncharacterized protein</fullName>
    </submittedName>
</protein>
<organism evidence="1 2">
    <name type="scientific">Rubroshorea leprosula</name>
    <dbReference type="NCBI Taxonomy" id="152421"/>
    <lineage>
        <taxon>Eukaryota</taxon>
        <taxon>Viridiplantae</taxon>
        <taxon>Streptophyta</taxon>
        <taxon>Embryophyta</taxon>
        <taxon>Tracheophyta</taxon>
        <taxon>Spermatophyta</taxon>
        <taxon>Magnoliopsida</taxon>
        <taxon>eudicotyledons</taxon>
        <taxon>Gunneridae</taxon>
        <taxon>Pentapetalae</taxon>
        <taxon>rosids</taxon>
        <taxon>malvids</taxon>
        <taxon>Malvales</taxon>
        <taxon>Dipterocarpaceae</taxon>
        <taxon>Rubroshorea</taxon>
    </lineage>
</organism>
<dbReference type="EMBL" id="BPVZ01000050">
    <property type="protein sequence ID" value="GKV18400.1"/>
    <property type="molecule type" value="Genomic_DNA"/>
</dbReference>
<sequence>MQRENRKQENRATLRALSMAVLSIFESDPVPQRNKLVSGSMADNSEAYSLR</sequence>
<comment type="caution">
    <text evidence="1">The sequence shown here is derived from an EMBL/GenBank/DDBJ whole genome shotgun (WGS) entry which is preliminary data.</text>
</comment>
<gene>
    <name evidence="1" type="ORF">SLEP1_g28792</name>
</gene>
<evidence type="ECO:0000313" key="2">
    <source>
        <dbReference type="Proteomes" id="UP001054252"/>
    </source>
</evidence>
<proteinExistence type="predicted"/>
<name>A0AAV5K6U5_9ROSI</name>